<gene>
    <name evidence="2" type="ORF">BP01DRAFT_381168</name>
</gene>
<dbReference type="GeneID" id="37078513"/>
<evidence type="ECO:0000313" key="2">
    <source>
        <dbReference type="EMBL" id="PYH46737.1"/>
    </source>
</evidence>
<accession>A0A318ZIX5</accession>
<keyword evidence="3" id="KW-1185">Reference proteome</keyword>
<feature type="region of interest" description="Disordered" evidence="1">
    <location>
        <begin position="1"/>
        <end position="20"/>
    </location>
</feature>
<dbReference type="OrthoDB" id="4227359at2759"/>
<reference evidence="2 3" key="1">
    <citation type="submission" date="2016-12" db="EMBL/GenBank/DDBJ databases">
        <title>The genomes of Aspergillus section Nigri reveals drivers in fungal speciation.</title>
        <authorList>
            <consortium name="DOE Joint Genome Institute"/>
            <person name="Vesth T.C."/>
            <person name="Nybo J."/>
            <person name="Theobald S."/>
            <person name="Brandl J."/>
            <person name="Frisvad J.C."/>
            <person name="Nielsen K.F."/>
            <person name="Lyhne E.K."/>
            <person name="Kogle M.E."/>
            <person name="Kuo A."/>
            <person name="Riley R."/>
            <person name="Clum A."/>
            <person name="Nolan M."/>
            <person name="Lipzen A."/>
            <person name="Salamov A."/>
            <person name="Henrissat B."/>
            <person name="Wiebenga A."/>
            <person name="De Vries R.P."/>
            <person name="Grigoriev I.V."/>
            <person name="Mortensen U.H."/>
            <person name="Andersen M.R."/>
            <person name="Baker S.E."/>
        </authorList>
    </citation>
    <scope>NUCLEOTIDE SEQUENCE [LARGE SCALE GENOMIC DNA]</scope>
    <source>
        <strain evidence="2 3">JOP 1030-1</strain>
    </source>
</reference>
<protein>
    <submittedName>
        <fullName evidence="2">Uncharacterized protein</fullName>
    </submittedName>
</protein>
<name>A0A318ZIX5_9EURO</name>
<dbReference type="EMBL" id="KZ821226">
    <property type="protein sequence ID" value="PYH46737.1"/>
    <property type="molecule type" value="Genomic_DNA"/>
</dbReference>
<dbReference type="RefSeq" id="XP_025432719.1">
    <property type="nucleotide sequence ID" value="XM_025577284.1"/>
</dbReference>
<evidence type="ECO:0000256" key="1">
    <source>
        <dbReference type="SAM" id="MobiDB-lite"/>
    </source>
</evidence>
<organism evidence="2 3">
    <name type="scientific">Aspergillus saccharolyticus JOP 1030-1</name>
    <dbReference type="NCBI Taxonomy" id="1450539"/>
    <lineage>
        <taxon>Eukaryota</taxon>
        <taxon>Fungi</taxon>
        <taxon>Dikarya</taxon>
        <taxon>Ascomycota</taxon>
        <taxon>Pezizomycotina</taxon>
        <taxon>Eurotiomycetes</taxon>
        <taxon>Eurotiomycetidae</taxon>
        <taxon>Eurotiales</taxon>
        <taxon>Aspergillaceae</taxon>
        <taxon>Aspergillus</taxon>
        <taxon>Aspergillus subgen. Circumdati</taxon>
    </lineage>
</organism>
<dbReference type="AlphaFoldDB" id="A0A318ZIX5"/>
<dbReference type="Proteomes" id="UP000248349">
    <property type="component" value="Unassembled WGS sequence"/>
</dbReference>
<evidence type="ECO:0000313" key="3">
    <source>
        <dbReference type="Proteomes" id="UP000248349"/>
    </source>
</evidence>
<sequence length="113" mass="12722">MPITPQIPAPTPPPPPTSPHLSANFNRNHTVDYDHEVYLELITNKSANPNSSDKDHATVSKTPNQIYRENLVRRQTTRALDLAVLDPVGHQDPSPVDLEWAERERVRERVVGS</sequence>
<feature type="compositionally biased region" description="Pro residues" evidence="1">
    <location>
        <begin position="1"/>
        <end position="18"/>
    </location>
</feature>
<proteinExistence type="predicted"/>